<dbReference type="EMBL" id="JBGFUD010005359">
    <property type="protein sequence ID" value="MFH4980299.1"/>
    <property type="molecule type" value="Genomic_DNA"/>
</dbReference>
<dbReference type="PANTHER" id="PTHR11412">
    <property type="entry name" value="MACROGLOBULIN / COMPLEMENT"/>
    <property type="match status" value="1"/>
</dbReference>
<dbReference type="InterPro" id="IPR050473">
    <property type="entry name" value="A2M/Complement_sys"/>
</dbReference>
<evidence type="ECO:0000259" key="2">
    <source>
        <dbReference type="SMART" id="SM01360"/>
    </source>
</evidence>
<evidence type="ECO:0000313" key="3">
    <source>
        <dbReference type="EMBL" id="MFH4980299.1"/>
    </source>
</evidence>
<dbReference type="Gene3D" id="2.20.130.20">
    <property type="match status" value="1"/>
</dbReference>
<dbReference type="InterPro" id="IPR013783">
    <property type="entry name" value="Ig-like_fold"/>
</dbReference>
<dbReference type="PANTHER" id="PTHR11412:SF175">
    <property type="entry name" value="TEP (THIOLESTER CONTAINING PROTEIN)"/>
    <property type="match status" value="1"/>
</dbReference>
<sequence length="258" mass="28529">MLSWRGGLQGPMGMPESIQPQLFTMRNSYEEQPPLEVRRLSPPPSSPPSSSLPPPRKRTNFVETWLWTNELFSNKSGEVVYEAEVPDTITSWVASAFAVSDVSGLGVAPTTSKLTVFRPFFIRLNLPYSVKRGEKFALQVLVFNYMDTEQDVTVTLKHDDGAGFDFLQKDSSVKKPISKSKGKNYNIRFVSVPGGGVSKAVYFPIVPTQIGTIKLSIIAQSAKAGDAVEQPLKVEVNSTFIQSYFDQHGNVKKILGHT</sequence>
<name>A0ABD6ESM8_9BILA</name>
<proteinExistence type="predicted"/>
<protein>
    <recommendedName>
        <fullName evidence="2">Alpha-2-macroglobulin domain-containing protein</fullName>
    </recommendedName>
</protein>
<keyword evidence="4" id="KW-1185">Reference proteome</keyword>
<feature type="domain" description="Alpha-2-macroglobulin" evidence="2">
    <location>
        <begin position="64"/>
        <end position="156"/>
    </location>
</feature>
<feature type="compositionally biased region" description="Pro residues" evidence="1">
    <location>
        <begin position="41"/>
        <end position="54"/>
    </location>
</feature>
<dbReference type="InterPro" id="IPR014756">
    <property type="entry name" value="Ig_E-set"/>
</dbReference>
<gene>
    <name evidence="3" type="ORF">AB6A40_007008</name>
</gene>
<dbReference type="SMART" id="SM01360">
    <property type="entry name" value="A2M"/>
    <property type="match status" value="1"/>
</dbReference>
<dbReference type="SUPFAM" id="SSF81296">
    <property type="entry name" value="E set domains"/>
    <property type="match status" value="1"/>
</dbReference>
<evidence type="ECO:0000256" key="1">
    <source>
        <dbReference type="SAM" id="MobiDB-lite"/>
    </source>
</evidence>
<dbReference type="Proteomes" id="UP001608902">
    <property type="component" value="Unassembled WGS sequence"/>
</dbReference>
<dbReference type="Pfam" id="PF00207">
    <property type="entry name" value="A2M"/>
    <property type="match status" value="1"/>
</dbReference>
<dbReference type="Gene3D" id="2.60.40.10">
    <property type="entry name" value="Immunoglobulins"/>
    <property type="match status" value="1"/>
</dbReference>
<dbReference type="InterPro" id="IPR001599">
    <property type="entry name" value="Macroglobln_a2"/>
</dbReference>
<dbReference type="AlphaFoldDB" id="A0ABD6ESM8"/>
<evidence type="ECO:0000313" key="4">
    <source>
        <dbReference type="Proteomes" id="UP001608902"/>
    </source>
</evidence>
<organism evidence="3 4">
    <name type="scientific">Gnathostoma spinigerum</name>
    <dbReference type="NCBI Taxonomy" id="75299"/>
    <lineage>
        <taxon>Eukaryota</taxon>
        <taxon>Metazoa</taxon>
        <taxon>Ecdysozoa</taxon>
        <taxon>Nematoda</taxon>
        <taxon>Chromadorea</taxon>
        <taxon>Rhabditida</taxon>
        <taxon>Spirurina</taxon>
        <taxon>Gnathostomatomorpha</taxon>
        <taxon>Gnathostomatoidea</taxon>
        <taxon>Gnathostomatidae</taxon>
        <taxon>Gnathostoma</taxon>
    </lineage>
</organism>
<accession>A0ABD6ESM8</accession>
<feature type="region of interest" description="Disordered" evidence="1">
    <location>
        <begin position="32"/>
        <end position="57"/>
    </location>
</feature>
<comment type="caution">
    <text evidence="3">The sequence shown here is derived from an EMBL/GenBank/DDBJ whole genome shotgun (WGS) entry which is preliminary data.</text>
</comment>
<reference evidence="3 4" key="1">
    <citation type="submission" date="2024-08" db="EMBL/GenBank/DDBJ databases">
        <title>Gnathostoma spinigerum genome.</title>
        <authorList>
            <person name="Gonzalez-Bertolin B."/>
            <person name="Monzon S."/>
            <person name="Zaballos A."/>
            <person name="Jimenez P."/>
            <person name="Dekumyoy P."/>
            <person name="Varona S."/>
            <person name="Cuesta I."/>
            <person name="Sumanam S."/>
            <person name="Adisakwattana P."/>
            <person name="Gasser R.B."/>
            <person name="Hernandez-Gonzalez A."/>
            <person name="Young N.D."/>
            <person name="Perteguer M.J."/>
        </authorList>
    </citation>
    <scope>NUCLEOTIDE SEQUENCE [LARGE SCALE GENOMIC DNA]</scope>
    <source>
        <strain evidence="3">AL3</strain>
        <tissue evidence="3">Liver</tissue>
    </source>
</reference>